<dbReference type="PRINTS" id="PR00781">
    <property type="entry name" value="LIPOSIGPTASE"/>
</dbReference>
<dbReference type="InterPro" id="IPR001872">
    <property type="entry name" value="Peptidase_A8"/>
</dbReference>
<dbReference type="GO" id="GO:0004190">
    <property type="term" value="F:aspartic-type endopeptidase activity"/>
    <property type="evidence" value="ECO:0007669"/>
    <property type="project" value="UniProtKB-UniRule"/>
</dbReference>
<sequence>MKDFKVRTKKYFLDYDWKLFVKLITFIGLLFLLELDQLTKFWARTNLTQDVERSFIPGFINLKYVINYGSAFGLNQNKTAVLVTIAFLIAFVLLIWWIFSRSTTNIIAVTFILAGTIGNLSDRFVFDGGVIDFLKWDMFEPKTIFNVADIMVTIGIIIIVVRLIVDGVMFLIEEKKEKKVQHKTHEKQRKAV</sequence>
<dbReference type="EMBL" id="JAAVVK010000001">
    <property type="protein sequence ID" value="NKE38154.1"/>
    <property type="molecule type" value="Genomic_DNA"/>
</dbReference>
<dbReference type="GO" id="GO:0006508">
    <property type="term" value="P:proteolysis"/>
    <property type="evidence" value="ECO:0007669"/>
    <property type="project" value="UniProtKB-KW"/>
</dbReference>
<reference evidence="11 12" key="1">
    <citation type="submission" date="2020-04" db="EMBL/GenBank/DDBJ databases">
        <title>Complete genome sequence of Spiroplasma platyhelix ATCC 51748, an insect isolate.</title>
        <authorList>
            <person name="Green E.A."/>
            <person name="Klassen J.L."/>
        </authorList>
    </citation>
    <scope>NUCLEOTIDE SEQUENCE [LARGE SCALE GENOMIC DNA]</scope>
    <source>
        <strain evidence="11 12">PALS-1</strain>
    </source>
</reference>
<accession>A0A846TZE4</accession>
<comment type="catalytic activity">
    <reaction evidence="9">
        <text>Release of signal peptides from bacterial membrane prolipoproteins. Hydrolyzes -Xaa-Yaa-Zaa-|-(S,diacylglyceryl)Cys-, in which Xaa is hydrophobic (preferably Leu), and Yaa (Ala or Ser) and Zaa (Gly or Ala) have small, neutral side chains.</text>
        <dbReference type="EC" id="3.4.23.36"/>
    </reaction>
</comment>
<keyword evidence="8 9" id="KW-0472">Membrane</keyword>
<keyword evidence="3 9" id="KW-0645">Protease</keyword>
<feature type="active site" evidence="9">
    <location>
        <position position="132"/>
    </location>
</feature>
<dbReference type="PANTHER" id="PTHR33695:SF1">
    <property type="entry name" value="LIPOPROTEIN SIGNAL PEPTIDASE"/>
    <property type="match status" value="1"/>
</dbReference>
<dbReference type="HAMAP" id="MF_00161">
    <property type="entry name" value="LspA"/>
    <property type="match status" value="1"/>
</dbReference>
<comment type="subcellular location">
    <subcellularLocation>
        <location evidence="9">Cell membrane</location>
        <topology evidence="9">Multi-pass membrane protein</topology>
    </subcellularLocation>
</comment>
<feature type="transmembrane region" description="Helical" evidence="9">
    <location>
        <begin position="12"/>
        <end position="33"/>
    </location>
</feature>
<dbReference type="GO" id="GO:0005886">
    <property type="term" value="C:plasma membrane"/>
    <property type="evidence" value="ECO:0007669"/>
    <property type="project" value="UniProtKB-SubCell"/>
</dbReference>
<evidence type="ECO:0000256" key="10">
    <source>
        <dbReference type="RuleBase" id="RU004181"/>
    </source>
</evidence>
<gene>
    <name evidence="9 11" type="primary">lspA</name>
    <name evidence="11" type="ORF">HER12_00070</name>
</gene>
<evidence type="ECO:0000256" key="1">
    <source>
        <dbReference type="ARBA" id="ARBA00006139"/>
    </source>
</evidence>
<dbReference type="UniPathway" id="UPA00665"/>
<protein>
    <recommendedName>
        <fullName evidence="9">Lipoprotein signal peptidase</fullName>
        <ecNumber evidence="9">3.4.23.36</ecNumber>
    </recommendedName>
    <alternativeName>
        <fullName evidence="9">Prolipoprotein signal peptidase</fullName>
    </alternativeName>
    <alternativeName>
        <fullName evidence="9">Signal peptidase II</fullName>
        <shortName evidence="9">SPase II</shortName>
    </alternativeName>
</protein>
<comment type="similarity">
    <text evidence="1 9 10">Belongs to the peptidase A8 family.</text>
</comment>
<feature type="active site" evidence="9">
    <location>
        <position position="149"/>
    </location>
</feature>
<keyword evidence="2 9" id="KW-1003">Cell membrane</keyword>
<keyword evidence="12" id="KW-1185">Reference proteome</keyword>
<comment type="function">
    <text evidence="9">This protein specifically catalyzes the removal of signal peptides from prolipoproteins.</text>
</comment>
<evidence type="ECO:0000256" key="6">
    <source>
        <dbReference type="ARBA" id="ARBA00022801"/>
    </source>
</evidence>
<comment type="caution">
    <text evidence="11">The sequence shown here is derived from an EMBL/GenBank/DDBJ whole genome shotgun (WGS) entry which is preliminary data.</text>
</comment>
<dbReference type="NCBIfam" id="TIGR00077">
    <property type="entry name" value="lspA"/>
    <property type="match status" value="1"/>
</dbReference>
<evidence type="ECO:0000313" key="12">
    <source>
        <dbReference type="Proteomes" id="UP000584587"/>
    </source>
</evidence>
<keyword evidence="5 9" id="KW-0064">Aspartyl protease</keyword>
<keyword evidence="7 9" id="KW-1133">Transmembrane helix</keyword>
<evidence type="ECO:0000256" key="8">
    <source>
        <dbReference type="ARBA" id="ARBA00023136"/>
    </source>
</evidence>
<evidence type="ECO:0000313" key="11">
    <source>
        <dbReference type="EMBL" id="NKE38154.1"/>
    </source>
</evidence>
<name>A0A846TZE4_9MOLU</name>
<evidence type="ECO:0000256" key="3">
    <source>
        <dbReference type="ARBA" id="ARBA00022670"/>
    </source>
</evidence>
<dbReference type="Pfam" id="PF01252">
    <property type="entry name" value="Peptidase_A8"/>
    <property type="match status" value="1"/>
</dbReference>
<feature type="transmembrane region" description="Helical" evidence="9">
    <location>
        <begin position="80"/>
        <end position="99"/>
    </location>
</feature>
<evidence type="ECO:0000256" key="2">
    <source>
        <dbReference type="ARBA" id="ARBA00022475"/>
    </source>
</evidence>
<comment type="pathway">
    <text evidence="9">Protein modification; lipoprotein biosynthesis (signal peptide cleavage).</text>
</comment>
<feature type="transmembrane region" description="Helical" evidence="9">
    <location>
        <begin position="106"/>
        <end position="126"/>
    </location>
</feature>
<feature type="transmembrane region" description="Helical" evidence="9">
    <location>
        <begin position="146"/>
        <end position="172"/>
    </location>
</feature>
<evidence type="ECO:0000256" key="4">
    <source>
        <dbReference type="ARBA" id="ARBA00022692"/>
    </source>
</evidence>
<proteinExistence type="inferred from homology"/>
<keyword evidence="6 9" id="KW-0378">Hydrolase</keyword>
<dbReference type="EC" id="3.4.23.36" evidence="9"/>
<organism evidence="11 12">
    <name type="scientific">Spiroplasma platyhelix PALS-1</name>
    <dbReference type="NCBI Taxonomy" id="1276218"/>
    <lineage>
        <taxon>Bacteria</taxon>
        <taxon>Bacillati</taxon>
        <taxon>Mycoplasmatota</taxon>
        <taxon>Mollicutes</taxon>
        <taxon>Entomoplasmatales</taxon>
        <taxon>Spiroplasmataceae</taxon>
        <taxon>Spiroplasma</taxon>
    </lineage>
</organism>
<evidence type="ECO:0000256" key="9">
    <source>
        <dbReference type="HAMAP-Rule" id="MF_00161"/>
    </source>
</evidence>
<dbReference type="Proteomes" id="UP000584587">
    <property type="component" value="Unassembled WGS sequence"/>
</dbReference>
<evidence type="ECO:0000256" key="5">
    <source>
        <dbReference type="ARBA" id="ARBA00022750"/>
    </source>
</evidence>
<keyword evidence="4 9" id="KW-0812">Transmembrane</keyword>
<dbReference type="RefSeq" id="WP_168104634.1">
    <property type="nucleotide sequence ID" value="NZ_CP051215.1"/>
</dbReference>
<dbReference type="AlphaFoldDB" id="A0A846TZE4"/>
<dbReference type="PANTHER" id="PTHR33695">
    <property type="entry name" value="LIPOPROTEIN SIGNAL PEPTIDASE"/>
    <property type="match status" value="1"/>
</dbReference>
<evidence type="ECO:0000256" key="7">
    <source>
        <dbReference type="ARBA" id="ARBA00022989"/>
    </source>
</evidence>